<keyword evidence="2" id="KW-1185">Reference proteome</keyword>
<comment type="caution">
    <text evidence="1">The sequence shown here is derived from an EMBL/GenBank/DDBJ whole genome shotgun (WGS) entry which is preliminary data.</text>
</comment>
<dbReference type="Proteomes" id="UP000828390">
    <property type="component" value="Unassembled WGS sequence"/>
</dbReference>
<accession>A0A9D4JMP9</accession>
<proteinExistence type="predicted"/>
<evidence type="ECO:0000313" key="2">
    <source>
        <dbReference type="Proteomes" id="UP000828390"/>
    </source>
</evidence>
<dbReference type="AlphaFoldDB" id="A0A9D4JMP9"/>
<organism evidence="1 2">
    <name type="scientific">Dreissena polymorpha</name>
    <name type="common">Zebra mussel</name>
    <name type="synonym">Mytilus polymorpha</name>
    <dbReference type="NCBI Taxonomy" id="45954"/>
    <lineage>
        <taxon>Eukaryota</taxon>
        <taxon>Metazoa</taxon>
        <taxon>Spiralia</taxon>
        <taxon>Lophotrochozoa</taxon>
        <taxon>Mollusca</taxon>
        <taxon>Bivalvia</taxon>
        <taxon>Autobranchia</taxon>
        <taxon>Heteroconchia</taxon>
        <taxon>Euheterodonta</taxon>
        <taxon>Imparidentia</taxon>
        <taxon>Neoheterodontei</taxon>
        <taxon>Myida</taxon>
        <taxon>Dreissenoidea</taxon>
        <taxon>Dreissenidae</taxon>
        <taxon>Dreissena</taxon>
    </lineage>
</organism>
<reference evidence="1" key="2">
    <citation type="submission" date="2020-11" db="EMBL/GenBank/DDBJ databases">
        <authorList>
            <person name="McCartney M.A."/>
            <person name="Auch B."/>
            <person name="Kono T."/>
            <person name="Mallez S."/>
            <person name="Becker A."/>
            <person name="Gohl D.M."/>
            <person name="Silverstein K.A.T."/>
            <person name="Koren S."/>
            <person name="Bechman K.B."/>
            <person name="Herman A."/>
            <person name="Abrahante J.E."/>
            <person name="Garbe J."/>
        </authorList>
    </citation>
    <scope>NUCLEOTIDE SEQUENCE</scope>
    <source>
        <strain evidence="1">Duluth1</strain>
        <tissue evidence="1">Whole animal</tissue>
    </source>
</reference>
<protein>
    <submittedName>
        <fullName evidence="1">Uncharacterized protein</fullName>
    </submittedName>
</protein>
<reference evidence="1" key="1">
    <citation type="journal article" date="2019" name="bioRxiv">
        <title>The Genome of the Zebra Mussel, Dreissena polymorpha: A Resource for Invasive Species Research.</title>
        <authorList>
            <person name="McCartney M.A."/>
            <person name="Auch B."/>
            <person name="Kono T."/>
            <person name="Mallez S."/>
            <person name="Zhang Y."/>
            <person name="Obille A."/>
            <person name="Becker A."/>
            <person name="Abrahante J.E."/>
            <person name="Garbe J."/>
            <person name="Badalamenti J.P."/>
            <person name="Herman A."/>
            <person name="Mangelson H."/>
            <person name="Liachko I."/>
            <person name="Sullivan S."/>
            <person name="Sone E.D."/>
            <person name="Koren S."/>
            <person name="Silverstein K.A.T."/>
            <person name="Beckman K.B."/>
            <person name="Gohl D.M."/>
        </authorList>
    </citation>
    <scope>NUCLEOTIDE SEQUENCE</scope>
    <source>
        <strain evidence="1">Duluth1</strain>
        <tissue evidence="1">Whole animal</tissue>
    </source>
</reference>
<dbReference type="EMBL" id="JAIWYP010000006">
    <property type="protein sequence ID" value="KAH3813112.1"/>
    <property type="molecule type" value="Genomic_DNA"/>
</dbReference>
<sequence length="110" mass="12428">MLLLLPPYSPLSLPYLEQLPPIKALAKSPHNHNLFHYHQNDYHSHPTFLYTHANTTSPTNKTTNTFISTFTTNITIIDSPIYSTTIITTLQTACLLIPRQEAEASTVTNY</sequence>
<evidence type="ECO:0000313" key="1">
    <source>
        <dbReference type="EMBL" id="KAH3813112.1"/>
    </source>
</evidence>
<gene>
    <name evidence="1" type="ORF">DPMN_141562</name>
</gene>
<name>A0A9D4JMP9_DREPO</name>